<dbReference type="Gene3D" id="1.10.486.10">
    <property type="entry name" value="PCRA, domain 4"/>
    <property type="match status" value="2"/>
</dbReference>
<evidence type="ECO:0000256" key="11">
    <source>
        <dbReference type="PROSITE-ProRule" id="PRU00560"/>
    </source>
</evidence>
<organism evidence="14 15">
    <name type="scientific">Candidatus Gottesmanbacteria bacterium GW2011_GWA2_41_12</name>
    <dbReference type="NCBI Taxonomy" id="1618440"/>
    <lineage>
        <taxon>Bacteria</taxon>
        <taxon>Candidatus Gottesmaniibacteriota</taxon>
    </lineage>
</organism>
<dbReference type="Pfam" id="PF00580">
    <property type="entry name" value="UvrD-helicase"/>
    <property type="match status" value="1"/>
</dbReference>
<evidence type="ECO:0000256" key="6">
    <source>
        <dbReference type="ARBA" id="ARBA00023125"/>
    </source>
</evidence>
<dbReference type="InterPro" id="IPR027417">
    <property type="entry name" value="P-loop_NTPase"/>
</dbReference>
<reference evidence="14 15" key="1">
    <citation type="journal article" date="2015" name="Nature">
        <title>rRNA introns, odd ribosomes, and small enigmatic genomes across a large radiation of phyla.</title>
        <authorList>
            <person name="Brown C.T."/>
            <person name="Hug L.A."/>
            <person name="Thomas B.C."/>
            <person name="Sharon I."/>
            <person name="Castelle C.J."/>
            <person name="Singh A."/>
            <person name="Wilkins M.J."/>
            <person name="Williams K.H."/>
            <person name="Banfield J.F."/>
        </authorList>
    </citation>
    <scope>NUCLEOTIDE SEQUENCE [LARGE SCALE GENOMIC DNA]</scope>
</reference>
<dbReference type="InterPro" id="IPR014017">
    <property type="entry name" value="DNA_helicase_UvrD-like_C"/>
</dbReference>
<dbReference type="EMBL" id="LCAJ01000001">
    <property type="protein sequence ID" value="KKR88624.1"/>
    <property type="molecule type" value="Genomic_DNA"/>
</dbReference>
<dbReference type="GO" id="GO:0005829">
    <property type="term" value="C:cytosol"/>
    <property type="evidence" value="ECO:0007669"/>
    <property type="project" value="TreeGrafter"/>
</dbReference>
<dbReference type="FunFam" id="1.10.10.160:FF:000001">
    <property type="entry name" value="ATP-dependent DNA helicase"/>
    <property type="match status" value="1"/>
</dbReference>
<evidence type="ECO:0000313" key="14">
    <source>
        <dbReference type="EMBL" id="KKR88624.1"/>
    </source>
</evidence>
<dbReference type="GO" id="GO:0043138">
    <property type="term" value="F:3'-5' DNA helicase activity"/>
    <property type="evidence" value="ECO:0007669"/>
    <property type="project" value="UniProtKB-EC"/>
</dbReference>
<keyword evidence="3 11" id="KW-0378">Hydrolase</keyword>
<dbReference type="GO" id="GO:0000725">
    <property type="term" value="P:recombinational repair"/>
    <property type="evidence" value="ECO:0007669"/>
    <property type="project" value="TreeGrafter"/>
</dbReference>
<evidence type="ECO:0000256" key="7">
    <source>
        <dbReference type="ARBA" id="ARBA00023235"/>
    </source>
</evidence>
<evidence type="ECO:0000256" key="10">
    <source>
        <dbReference type="ARBA" id="ARBA00048988"/>
    </source>
</evidence>
<comment type="caution">
    <text evidence="14">The sequence shown here is derived from an EMBL/GenBank/DDBJ whole genome shotgun (WGS) entry which is preliminary data.</text>
</comment>
<dbReference type="AlphaFoldDB" id="A0A0G0UIK8"/>
<evidence type="ECO:0000256" key="1">
    <source>
        <dbReference type="ARBA" id="ARBA00009922"/>
    </source>
</evidence>
<dbReference type="GO" id="GO:0016887">
    <property type="term" value="F:ATP hydrolysis activity"/>
    <property type="evidence" value="ECO:0007669"/>
    <property type="project" value="RHEA"/>
</dbReference>
<dbReference type="CDD" id="cd18807">
    <property type="entry name" value="SF1_C_UvrD"/>
    <property type="match status" value="1"/>
</dbReference>
<keyword evidence="7" id="KW-0413">Isomerase</keyword>
<name>A0A0G0UIK8_9BACT</name>
<dbReference type="PROSITE" id="PS51198">
    <property type="entry name" value="UVRD_HELICASE_ATP_BIND"/>
    <property type="match status" value="1"/>
</dbReference>
<comment type="catalytic activity">
    <reaction evidence="8">
        <text>Couples ATP hydrolysis with the unwinding of duplex DNA by translocating in the 3'-5' direction.</text>
        <dbReference type="EC" id="5.6.2.4"/>
    </reaction>
</comment>
<dbReference type="Gene3D" id="1.10.10.160">
    <property type="match status" value="1"/>
</dbReference>
<feature type="domain" description="UvrD-like helicase C-terminal" evidence="13">
    <location>
        <begin position="297"/>
        <end position="530"/>
    </location>
</feature>
<evidence type="ECO:0000256" key="2">
    <source>
        <dbReference type="ARBA" id="ARBA00022741"/>
    </source>
</evidence>
<sequence length="619" mass="71712">MLSFYTMGKSLLKDLNRDQQKAVEKTDGPILILAGAGSGKTRVLTYKTAYLILEKKIEPDRILMVTFTNKAASEMKERIRKLLTSYNLQLTVNPLAATFHSLSAKILRVHGKYIGLAPKFVIYDSQDQTDAIKEALIHLDISAKNFRPGALLSTISEAKNELITETEYPQYARGYFQETTSRVYIEYQKILRENNALDFDDLLLYVVKLFQKNPEILSYYRNKFQYIMVDEYQDTNHAQYQITRMLSGRFRNLCVVGDASQSIYAWRGADFTNIVNFKKDYPDVTIFNLEQNYRSTQKILDGAYSVISKNTSHPILKLWTENSGGDKITLHEARNEHDEGDFVIREINKFLDQDKSLSYSSFCVLYRTNAQSRALEEVFLHNGIPYILVGGTRFYERKEIKDVLSYLRLIINPKDSVSYKRIEKLGKGRLTKFLDFTATFNTDKKTSLTSMDEVMKATGYLEMYDKENEEDLARLENIKELRSVAEEFPDLTEFLENVALVEQEYYPDHPLKDEKKKDAVNMMTLHAAKGLEFPVVFMVGMEEGLFPHSRSLLDISSLEEERRLCYVGMTRAMKKLYLSFAVRRLYFGTRQSNVVSRFIFDLPEELIEGIFTRHTDFEV</sequence>
<dbReference type="InterPro" id="IPR013986">
    <property type="entry name" value="DExx_box_DNA_helicase_dom_sf"/>
</dbReference>
<comment type="similarity">
    <text evidence="1">Belongs to the helicase family. UvrD subfamily.</text>
</comment>
<feature type="domain" description="UvrD-like helicase ATP-binding" evidence="12">
    <location>
        <begin position="13"/>
        <end position="296"/>
    </location>
</feature>
<evidence type="ECO:0000313" key="15">
    <source>
        <dbReference type="Proteomes" id="UP000033908"/>
    </source>
</evidence>
<dbReference type="GO" id="GO:0009314">
    <property type="term" value="P:response to radiation"/>
    <property type="evidence" value="ECO:0007669"/>
    <property type="project" value="UniProtKB-ARBA"/>
</dbReference>
<dbReference type="EC" id="5.6.2.4" evidence="9"/>
<evidence type="ECO:0000256" key="4">
    <source>
        <dbReference type="ARBA" id="ARBA00022806"/>
    </source>
</evidence>
<keyword evidence="2 11" id="KW-0547">Nucleotide-binding</keyword>
<keyword evidence="6" id="KW-0238">DNA-binding</keyword>
<dbReference type="Proteomes" id="UP000033908">
    <property type="component" value="Unassembled WGS sequence"/>
</dbReference>
<dbReference type="InterPro" id="IPR000212">
    <property type="entry name" value="DNA_helicase_UvrD/REP"/>
</dbReference>
<protein>
    <recommendedName>
        <fullName evidence="9">DNA 3'-5' helicase</fullName>
        <ecNumber evidence="9">5.6.2.4</ecNumber>
    </recommendedName>
</protein>
<keyword evidence="4 11" id="KW-0347">Helicase</keyword>
<dbReference type="PANTHER" id="PTHR11070">
    <property type="entry name" value="UVRD / RECB / PCRA DNA HELICASE FAMILY MEMBER"/>
    <property type="match status" value="1"/>
</dbReference>
<dbReference type="GO" id="GO:0005524">
    <property type="term" value="F:ATP binding"/>
    <property type="evidence" value="ECO:0007669"/>
    <property type="project" value="UniProtKB-UniRule"/>
</dbReference>
<proteinExistence type="inferred from homology"/>
<accession>A0A0G0UIK8</accession>
<feature type="binding site" evidence="11">
    <location>
        <begin position="34"/>
        <end position="41"/>
    </location>
    <ligand>
        <name>ATP</name>
        <dbReference type="ChEBI" id="CHEBI:30616"/>
    </ligand>
</feature>
<evidence type="ECO:0000256" key="9">
    <source>
        <dbReference type="ARBA" id="ARBA00034808"/>
    </source>
</evidence>
<evidence type="ECO:0000256" key="5">
    <source>
        <dbReference type="ARBA" id="ARBA00022840"/>
    </source>
</evidence>
<dbReference type="Gene3D" id="3.30.160.800">
    <property type="match status" value="1"/>
</dbReference>
<evidence type="ECO:0000259" key="13">
    <source>
        <dbReference type="PROSITE" id="PS51217"/>
    </source>
</evidence>
<evidence type="ECO:0000259" key="12">
    <source>
        <dbReference type="PROSITE" id="PS51198"/>
    </source>
</evidence>
<dbReference type="PANTHER" id="PTHR11070:SF2">
    <property type="entry name" value="ATP-DEPENDENT DNA HELICASE SRS2"/>
    <property type="match status" value="1"/>
</dbReference>
<evidence type="ECO:0000256" key="3">
    <source>
        <dbReference type="ARBA" id="ARBA00022801"/>
    </source>
</evidence>
<gene>
    <name evidence="14" type="ORF">UU37_C0001G0043</name>
</gene>
<dbReference type="PROSITE" id="PS51217">
    <property type="entry name" value="UVRD_HELICASE_CTER"/>
    <property type="match status" value="1"/>
</dbReference>
<dbReference type="InterPro" id="IPR014016">
    <property type="entry name" value="UvrD-like_ATP-bd"/>
</dbReference>
<dbReference type="Gene3D" id="3.40.50.300">
    <property type="entry name" value="P-loop containing nucleotide triphosphate hydrolases"/>
    <property type="match status" value="2"/>
</dbReference>
<comment type="catalytic activity">
    <reaction evidence="10">
        <text>ATP + H2O = ADP + phosphate + H(+)</text>
        <dbReference type="Rhea" id="RHEA:13065"/>
        <dbReference type="ChEBI" id="CHEBI:15377"/>
        <dbReference type="ChEBI" id="CHEBI:15378"/>
        <dbReference type="ChEBI" id="CHEBI:30616"/>
        <dbReference type="ChEBI" id="CHEBI:43474"/>
        <dbReference type="ChEBI" id="CHEBI:456216"/>
        <dbReference type="EC" id="5.6.2.4"/>
    </reaction>
</comment>
<evidence type="ECO:0000256" key="8">
    <source>
        <dbReference type="ARBA" id="ARBA00034617"/>
    </source>
</evidence>
<dbReference type="SUPFAM" id="SSF52540">
    <property type="entry name" value="P-loop containing nucleoside triphosphate hydrolases"/>
    <property type="match status" value="1"/>
</dbReference>
<dbReference type="GO" id="GO:0003677">
    <property type="term" value="F:DNA binding"/>
    <property type="evidence" value="ECO:0007669"/>
    <property type="project" value="UniProtKB-KW"/>
</dbReference>
<dbReference type="GO" id="GO:0033202">
    <property type="term" value="C:DNA helicase complex"/>
    <property type="evidence" value="ECO:0007669"/>
    <property type="project" value="TreeGrafter"/>
</dbReference>
<keyword evidence="5 11" id="KW-0067">ATP-binding</keyword>
<dbReference type="PATRIC" id="fig|1618440.3.peg.44"/>
<dbReference type="Pfam" id="PF13361">
    <property type="entry name" value="UvrD_C"/>
    <property type="match status" value="2"/>
</dbReference>
<dbReference type="CDD" id="cd17932">
    <property type="entry name" value="DEXQc_UvrD"/>
    <property type="match status" value="1"/>
</dbReference>